<dbReference type="EMBL" id="JAOPGA020001796">
    <property type="protein sequence ID" value="KAL0491394.1"/>
    <property type="molecule type" value="Genomic_DNA"/>
</dbReference>
<accession>A0AAW2ZPP6</accession>
<keyword evidence="2" id="KW-1185">Reference proteome</keyword>
<name>A0AAW2ZPP6_9EUKA</name>
<dbReference type="Proteomes" id="UP001431209">
    <property type="component" value="Unassembled WGS sequence"/>
</dbReference>
<dbReference type="AlphaFoldDB" id="A0AAW2ZPP6"/>
<sequence>MGAKDKAEAAQRMQKKIANEDPDSTVKFTLSSFPINALLNNDSFITLYPDVLDIVFYNPDIVEVLRQFETSSGFVVNINSMKQVALDGFLKSSLLGKSPKKEGIDEFENIRNFLGKYVETQLFNGLLKNTVTEDDSGSATLDPQEYFDEVSSACSEAISKNIVADNVKPNMFASQVQYSIFPISESIARNDMLKNVGIVITMAGNIGVEKTSGTFLKKGKIFVLLDITLKVVVFNNYIYSRRGLTLILNGIREREKRERASLMDEQIDRQVNTVEETHKIRYDTKDRPSGLKGRLIEMADNAISEKAHTAIGNAVTSATHGYNQKIGSIIVGPNQVE</sequence>
<gene>
    <name evidence="1" type="ORF">AKO1_002429</name>
</gene>
<organism evidence="1 2">
    <name type="scientific">Acrasis kona</name>
    <dbReference type="NCBI Taxonomy" id="1008807"/>
    <lineage>
        <taxon>Eukaryota</taxon>
        <taxon>Discoba</taxon>
        <taxon>Heterolobosea</taxon>
        <taxon>Tetramitia</taxon>
        <taxon>Eutetramitia</taxon>
        <taxon>Acrasidae</taxon>
        <taxon>Acrasis</taxon>
    </lineage>
</organism>
<comment type="caution">
    <text evidence="1">The sequence shown here is derived from an EMBL/GenBank/DDBJ whole genome shotgun (WGS) entry which is preliminary data.</text>
</comment>
<evidence type="ECO:0000313" key="2">
    <source>
        <dbReference type="Proteomes" id="UP001431209"/>
    </source>
</evidence>
<reference evidence="1 2" key="1">
    <citation type="submission" date="2024-03" db="EMBL/GenBank/DDBJ databases">
        <title>The Acrasis kona genome and developmental transcriptomes reveal deep origins of eukaryotic multicellular pathways.</title>
        <authorList>
            <person name="Sheikh S."/>
            <person name="Fu C.-J."/>
            <person name="Brown M.W."/>
            <person name="Baldauf S.L."/>
        </authorList>
    </citation>
    <scope>NUCLEOTIDE SEQUENCE [LARGE SCALE GENOMIC DNA]</scope>
    <source>
        <strain evidence="1 2">ATCC MYA-3509</strain>
    </source>
</reference>
<proteinExistence type="predicted"/>
<protein>
    <submittedName>
        <fullName evidence="1">Uncharacterized protein</fullName>
    </submittedName>
</protein>
<evidence type="ECO:0000313" key="1">
    <source>
        <dbReference type="EMBL" id="KAL0491394.1"/>
    </source>
</evidence>